<keyword evidence="1" id="KW-1133">Transmembrane helix</keyword>
<sequence>MDLFNIAIISSLLQGRSRFCLLNRIIKFEVSFFDFFYLVLVLTLGEHIGRVFVFSSHQNYKP</sequence>
<evidence type="ECO:0000256" key="1">
    <source>
        <dbReference type="SAM" id="Phobius"/>
    </source>
</evidence>
<keyword evidence="1" id="KW-0812">Transmembrane</keyword>
<organism evidence="2">
    <name type="scientific">Lepeophtheirus salmonis</name>
    <name type="common">Salmon louse</name>
    <name type="synonym">Caligus salmonis</name>
    <dbReference type="NCBI Taxonomy" id="72036"/>
    <lineage>
        <taxon>Eukaryota</taxon>
        <taxon>Metazoa</taxon>
        <taxon>Ecdysozoa</taxon>
        <taxon>Arthropoda</taxon>
        <taxon>Crustacea</taxon>
        <taxon>Multicrustacea</taxon>
        <taxon>Hexanauplia</taxon>
        <taxon>Copepoda</taxon>
        <taxon>Siphonostomatoida</taxon>
        <taxon>Caligidae</taxon>
        <taxon>Lepeophtheirus</taxon>
    </lineage>
</organism>
<keyword evidence="1" id="KW-0472">Membrane</keyword>
<dbReference type="AlphaFoldDB" id="A0A0K2UT06"/>
<protein>
    <submittedName>
        <fullName evidence="2">Uncharacterized protein</fullName>
    </submittedName>
</protein>
<name>A0A0K2UT06_LEPSM</name>
<feature type="transmembrane region" description="Helical" evidence="1">
    <location>
        <begin position="35"/>
        <end position="53"/>
    </location>
</feature>
<reference evidence="2" key="1">
    <citation type="submission" date="2014-05" db="EMBL/GenBank/DDBJ databases">
        <authorList>
            <person name="Chronopoulou M."/>
        </authorList>
    </citation>
    <scope>NUCLEOTIDE SEQUENCE</scope>
    <source>
        <tissue evidence="2">Whole organism</tissue>
    </source>
</reference>
<accession>A0A0K2UT06</accession>
<evidence type="ECO:0000313" key="2">
    <source>
        <dbReference type="EMBL" id="CDW41027.1"/>
    </source>
</evidence>
<proteinExistence type="predicted"/>
<dbReference type="EMBL" id="HACA01023666">
    <property type="protein sequence ID" value="CDW41027.1"/>
    <property type="molecule type" value="Transcribed_RNA"/>
</dbReference>